<evidence type="ECO:0000256" key="13">
    <source>
        <dbReference type="ARBA" id="ARBA00047700"/>
    </source>
</evidence>
<evidence type="ECO:0000256" key="8">
    <source>
        <dbReference type="ARBA" id="ARBA00022741"/>
    </source>
</evidence>
<name>X0VCW8_9ZZZZ</name>
<dbReference type="AlphaFoldDB" id="X0VCW8"/>
<organism evidence="15">
    <name type="scientific">marine sediment metagenome</name>
    <dbReference type="NCBI Taxonomy" id="412755"/>
    <lineage>
        <taxon>unclassified sequences</taxon>
        <taxon>metagenomes</taxon>
        <taxon>ecological metagenomes</taxon>
    </lineage>
</organism>
<evidence type="ECO:0000256" key="7">
    <source>
        <dbReference type="ARBA" id="ARBA00022723"/>
    </source>
</evidence>
<dbReference type="GO" id="GO:0046872">
    <property type="term" value="F:metal ion binding"/>
    <property type="evidence" value="ECO:0007669"/>
    <property type="project" value="UniProtKB-KW"/>
</dbReference>
<comment type="similarity">
    <text evidence="4">Belongs to the PEP-utilizing enzyme family.</text>
</comment>
<dbReference type="EC" id="2.7.9.2" evidence="5"/>
<keyword evidence="6" id="KW-0808">Transferase</keyword>
<feature type="domain" description="Pyruvate phosphate dikinase AMP/ATP-binding" evidence="14">
    <location>
        <begin position="27"/>
        <end position="98"/>
    </location>
</feature>
<keyword evidence="9" id="KW-0418">Kinase</keyword>
<evidence type="ECO:0000256" key="9">
    <source>
        <dbReference type="ARBA" id="ARBA00022777"/>
    </source>
</evidence>
<keyword evidence="7" id="KW-0479">Metal-binding</keyword>
<evidence type="ECO:0000256" key="2">
    <source>
        <dbReference type="ARBA" id="ARBA00002988"/>
    </source>
</evidence>
<proteinExistence type="inferred from homology"/>
<dbReference type="UniPathway" id="UPA00138"/>
<evidence type="ECO:0000256" key="10">
    <source>
        <dbReference type="ARBA" id="ARBA00022840"/>
    </source>
</evidence>
<dbReference type="InterPro" id="IPR002192">
    <property type="entry name" value="PPDK_AMP/ATP-bd"/>
</dbReference>
<evidence type="ECO:0000256" key="6">
    <source>
        <dbReference type="ARBA" id="ARBA00022679"/>
    </source>
</evidence>
<dbReference type="GO" id="GO:0005524">
    <property type="term" value="F:ATP binding"/>
    <property type="evidence" value="ECO:0007669"/>
    <property type="project" value="UniProtKB-KW"/>
</dbReference>
<feature type="non-terminal residue" evidence="15">
    <location>
        <position position="99"/>
    </location>
</feature>
<dbReference type="Pfam" id="PF01326">
    <property type="entry name" value="PPDK_N"/>
    <property type="match status" value="1"/>
</dbReference>
<comment type="function">
    <text evidence="2">Catalyzes the phosphorylation of pyruvate to phosphoenolpyruvate.</text>
</comment>
<dbReference type="GO" id="GO:0006094">
    <property type="term" value="P:gluconeogenesis"/>
    <property type="evidence" value="ECO:0007669"/>
    <property type="project" value="UniProtKB-UniPathway"/>
</dbReference>
<dbReference type="PANTHER" id="PTHR43030:SF1">
    <property type="entry name" value="PHOSPHOENOLPYRUVATE SYNTHASE"/>
    <property type="match status" value="1"/>
</dbReference>
<evidence type="ECO:0000256" key="4">
    <source>
        <dbReference type="ARBA" id="ARBA00007837"/>
    </source>
</evidence>
<evidence type="ECO:0000256" key="3">
    <source>
        <dbReference type="ARBA" id="ARBA00004742"/>
    </source>
</evidence>
<evidence type="ECO:0000256" key="12">
    <source>
        <dbReference type="ARBA" id="ARBA00033470"/>
    </source>
</evidence>
<dbReference type="InterPro" id="IPR013815">
    <property type="entry name" value="ATP_grasp_subdomain_1"/>
</dbReference>
<evidence type="ECO:0000259" key="14">
    <source>
        <dbReference type="Pfam" id="PF01326"/>
    </source>
</evidence>
<sequence>MEGKKETEQEIEFIKWFPELNKDSGSVAGGKGANLAEIYNLKIPVPPGFVITAQAYDYFIKKAGLNEKIKELLKKIDYKDTKQLEEITKEIRELIINSK</sequence>
<keyword evidence="10" id="KW-0067">ATP-binding</keyword>
<evidence type="ECO:0000256" key="11">
    <source>
        <dbReference type="ARBA" id="ARBA00022842"/>
    </source>
</evidence>
<gene>
    <name evidence="15" type="ORF">S01H1_48670</name>
</gene>
<comment type="cofactor">
    <cofactor evidence="1">
        <name>Mg(2+)</name>
        <dbReference type="ChEBI" id="CHEBI:18420"/>
    </cofactor>
</comment>
<comment type="caution">
    <text evidence="15">The sequence shown here is derived from an EMBL/GenBank/DDBJ whole genome shotgun (WGS) entry which is preliminary data.</text>
</comment>
<dbReference type="SUPFAM" id="SSF56059">
    <property type="entry name" value="Glutathione synthetase ATP-binding domain-like"/>
    <property type="match status" value="1"/>
</dbReference>
<accession>X0VCW8</accession>
<protein>
    <recommendedName>
        <fullName evidence="5">pyruvate, water dikinase</fullName>
        <ecNumber evidence="5">2.7.9.2</ecNumber>
    </recommendedName>
    <alternativeName>
        <fullName evidence="12">Pyruvate, water dikinase</fullName>
    </alternativeName>
</protein>
<dbReference type="InterPro" id="IPR006319">
    <property type="entry name" value="PEP_synth"/>
</dbReference>
<evidence type="ECO:0000256" key="1">
    <source>
        <dbReference type="ARBA" id="ARBA00001946"/>
    </source>
</evidence>
<comment type="catalytic activity">
    <reaction evidence="13">
        <text>pyruvate + ATP + H2O = phosphoenolpyruvate + AMP + phosphate + 2 H(+)</text>
        <dbReference type="Rhea" id="RHEA:11364"/>
        <dbReference type="ChEBI" id="CHEBI:15361"/>
        <dbReference type="ChEBI" id="CHEBI:15377"/>
        <dbReference type="ChEBI" id="CHEBI:15378"/>
        <dbReference type="ChEBI" id="CHEBI:30616"/>
        <dbReference type="ChEBI" id="CHEBI:43474"/>
        <dbReference type="ChEBI" id="CHEBI:58702"/>
        <dbReference type="ChEBI" id="CHEBI:456215"/>
        <dbReference type="EC" id="2.7.9.2"/>
    </reaction>
</comment>
<evidence type="ECO:0000256" key="5">
    <source>
        <dbReference type="ARBA" id="ARBA00011996"/>
    </source>
</evidence>
<evidence type="ECO:0000313" key="15">
    <source>
        <dbReference type="EMBL" id="GAG16200.1"/>
    </source>
</evidence>
<keyword evidence="8" id="KW-0547">Nucleotide-binding</keyword>
<dbReference type="PANTHER" id="PTHR43030">
    <property type="entry name" value="PHOSPHOENOLPYRUVATE SYNTHASE"/>
    <property type="match status" value="1"/>
</dbReference>
<dbReference type="GO" id="GO:0008986">
    <property type="term" value="F:pyruvate, water dikinase activity"/>
    <property type="evidence" value="ECO:0007669"/>
    <property type="project" value="UniProtKB-EC"/>
</dbReference>
<dbReference type="EMBL" id="BARS01031261">
    <property type="protein sequence ID" value="GAG16200.1"/>
    <property type="molecule type" value="Genomic_DNA"/>
</dbReference>
<reference evidence="15" key="1">
    <citation type="journal article" date="2014" name="Front. Microbiol.">
        <title>High frequency of phylogenetically diverse reductive dehalogenase-homologous genes in deep subseafloor sedimentary metagenomes.</title>
        <authorList>
            <person name="Kawai M."/>
            <person name="Futagami T."/>
            <person name="Toyoda A."/>
            <person name="Takaki Y."/>
            <person name="Nishi S."/>
            <person name="Hori S."/>
            <person name="Arai W."/>
            <person name="Tsubouchi T."/>
            <person name="Morono Y."/>
            <person name="Uchiyama I."/>
            <person name="Ito T."/>
            <person name="Fujiyama A."/>
            <person name="Inagaki F."/>
            <person name="Takami H."/>
        </authorList>
    </citation>
    <scope>NUCLEOTIDE SEQUENCE</scope>
    <source>
        <strain evidence="15">Expedition CK06-06</strain>
    </source>
</reference>
<dbReference type="Gene3D" id="3.30.1490.20">
    <property type="entry name" value="ATP-grasp fold, A domain"/>
    <property type="match status" value="1"/>
</dbReference>
<comment type="pathway">
    <text evidence="3">Carbohydrate biosynthesis; gluconeogenesis.</text>
</comment>
<keyword evidence="11" id="KW-0460">Magnesium</keyword>